<organism evidence="9 10">
    <name type="scientific">Mugilogobius chulae</name>
    <name type="common">yellowstripe goby</name>
    <dbReference type="NCBI Taxonomy" id="88201"/>
    <lineage>
        <taxon>Eukaryota</taxon>
        <taxon>Metazoa</taxon>
        <taxon>Chordata</taxon>
        <taxon>Craniata</taxon>
        <taxon>Vertebrata</taxon>
        <taxon>Euteleostomi</taxon>
        <taxon>Actinopterygii</taxon>
        <taxon>Neopterygii</taxon>
        <taxon>Teleostei</taxon>
        <taxon>Neoteleostei</taxon>
        <taxon>Acanthomorphata</taxon>
        <taxon>Gobiaria</taxon>
        <taxon>Gobiiformes</taxon>
        <taxon>Gobioidei</taxon>
        <taxon>Gobiidae</taxon>
        <taxon>Gobionellinae</taxon>
        <taxon>Mugilogobius</taxon>
    </lineage>
</organism>
<dbReference type="InterPro" id="IPR000315">
    <property type="entry name" value="Znf_B-box"/>
</dbReference>
<evidence type="ECO:0000256" key="7">
    <source>
        <dbReference type="SAM" id="MobiDB-lite"/>
    </source>
</evidence>
<gene>
    <name evidence="9" type="ORF">WMY93_033931</name>
</gene>
<dbReference type="AlphaFoldDB" id="A0AAW0ML97"/>
<keyword evidence="3 6" id="KW-0863">Zinc-finger</keyword>
<dbReference type="Proteomes" id="UP001460270">
    <property type="component" value="Unassembled WGS sequence"/>
</dbReference>
<proteinExistence type="predicted"/>
<evidence type="ECO:0000256" key="4">
    <source>
        <dbReference type="ARBA" id="ARBA00022833"/>
    </source>
</evidence>
<protein>
    <recommendedName>
        <fullName evidence="8">B box-type domain-containing protein</fullName>
    </recommendedName>
</protein>
<evidence type="ECO:0000256" key="5">
    <source>
        <dbReference type="ARBA" id="ARBA00023242"/>
    </source>
</evidence>
<dbReference type="PROSITE" id="PS50119">
    <property type="entry name" value="ZF_BBOX"/>
    <property type="match status" value="1"/>
</dbReference>
<evidence type="ECO:0000256" key="3">
    <source>
        <dbReference type="ARBA" id="ARBA00022771"/>
    </source>
</evidence>
<evidence type="ECO:0000256" key="1">
    <source>
        <dbReference type="ARBA" id="ARBA00004123"/>
    </source>
</evidence>
<feature type="region of interest" description="Disordered" evidence="7">
    <location>
        <begin position="1"/>
        <end position="27"/>
    </location>
</feature>
<evidence type="ECO:0000256" key="6">
    <source>
        <dbReference type="PROSITE-ProRule" id="PRU00024"/>
    </source>
</evidence>
<dbReference type="EMBL" id="JBBPFD010000297">
    <property type="protein sequence ID" value="KAK7879287.1"/>
    <property type="molecule type" value="Genomic_DNA"/>
</dbReference>
<evidence type="ECO:0000313" key="9">
    <source>
        <dbReference type="EMBL" id="KAK7879287.1"/>
    </source>
</evidence>
<dbReference type="SUPFAM" id="SSF57845">
    <property type="entry name" value="B-box zinc-binding domain"/>
    <property type="match status" value="1"/>
</dbReference>
<keyword evidence="4" id="KW-0862">Zinc</keyword>
<dbReference type="GO" id="GO:0005737">
    <property type="term" value="C:cytoplasm"/>
    <property type="evidence" value="ECO:0007669"/>
    <property type="project" value="TreeGrafter"/>
</dbReference>
<dbReference type="GO" id="GO:0070507">
    <property type="term" value="P:regulation of microtubule cytoskeleton organization"/>
    <property type="evidence" value="ECO:0007669"/>
    <property type="project" value="TreeGrafter"/>
</dbReference>
<feature type="domain" description="B box-type" evidence="8">
    <location>
        <begin position="143"/>
        <end position="184"/>
    </location>
</feature>
<dbReference type="PANTHER" id="PTHR24099:SF17">
    <property type="entry name" value="TRIPARTITE MOTIF CONTAINING 55"/>
    <property type="match status" value="1"/>
</dbReference>
<evidence type="ECO:0000256" key="2">
    <source>
        <dbReference type="ARBA" id="ARBA00022679"/>
    </source>
</evidence>
<dbReference type="Gene3D" id="3.30.160.60">
    <property type="entry name" value="Classic Zinc Finger"/>
    <property type="match status" value="1"/>
</dbReference>
<accession>A0AAW0ML97</accession>
<keyword evidence="3 6" id="KW-0479">Metal-binding</keyword>
<dbReference type="InterPro" id="IPR050617">
    <property type="entry name" value="E3_ligase_FN3/SPRY"/>
</dbReference>
<name>A0AAW0ML97_9GOBI</name>
<evidence type="ECO:0000259" key="8">
    <source>
        <dbReference type="PROSITE" id="PS50119"/>
    </source>
</evidence>
<dbReference type="GO" id="GO:0005634">
    <property type="term" value="C:nucleus"/>
    <property type="evidence" value="ECO:0007669"/>
    <property type="project" value="UniProtKB-SubCell"/>
</dbReference>
<comment type="caution">
    <text evidence="9">The sequence shown here is derived from an EMBL/GenBank/DDBJ whole genome shotgun (WGS) entry which is preliminary data.</text>
</comment>
<keyword evidence="5" id="KW-0539">Nucleus</keyword>
<dbReference type="GO" id="GO:0016740">
    <property type="term" value="F:transferase activity"/>
    <property type="evidence" value="ECO:0007669"/>
    <property type="project" value="UniProtKB-KW"/>
</dbReference>
<evidence type="ECO:0000313" key="10">
    <source>
        <dbReference type="Proteomes" id="UP001460270"/>
    </source>
</evidence>
<feature type="compositionally biased region" description="Basic and acidic residues" evidence="7">
    <location>
        <begin position="251"/>
        <end position="264"/>
    </location>
</feature>
<keyword evidence="10" id="KW-1185">Reference proteome</keyword>
<keyword evidence="2" id="KW-0808">Transferase</keyword>
<dbReference type="PANTHER" id="PTHR24099">
    <property type="entry name" value="E3 UBIQUITIN-PROTEIN LIGASE TRIM36-RELATED"/>
    <property type="match status" value="1"/>
</dbReference>
<dbReference type="GO" id="GO:0008270">
    <property type="term" value="F:zinc ion binding"/>
    <property type="evidence" value="ECO:0007669"/>
    <property type="project" value="UniProtKB-KW"/>
</dbReference>
<feature type="region of interest" description="Disordered" evidence="7">
    <location>
        <begin position="251"/>
        <end position="282"/>
    </location>
</feature>
<comment type="subcellular location">
    <subcellularLocation>
        <location evidence="1">Nucleus</location>
    </subcellularLocation>
</comment>
<reference evidence="10" key="1">
    <citation type="submission" date="2024-04" db="EMBL/GenBank/DDBJ databases">
        <title>Salinicola lusitanus LLJ914,a marine bacterium isolated from the Okinawa Trough.</title>
        <authorList>
            <person name="Li J."/>
        </authorList>
    </citation>
    <scope>NUCLEOTIDE SEQUENCE [LARGE SCALE GENOMIC DNA]</scope>
</reference>
<sequence length="282" mass="31547">MSVHTCSNSASRRMRSEPNTVRETYMTSDPGVTKVVETQNLISQTWLNTARSKHDPLTCLCSVDSGAAVYVRVEAEASCLSLLSFSIPVPGRTTMLVSSGRFRCPSCRHEVVLDRHGVYGLQRNLLVENIIDVYSRRSARASPSGHVCGPRGEKVNIYCLSCRVPTCSLCKVFGAHQSCEVAPLSDVYQQQKDELRGGMESLAEHRTKIQTVIDELNQMCIDLEEAYRVQKQTVTEKFEHINSILEERRKSMTEGDQCRGRGEDWPGQSSPQALRRCSVSEQ</sequence>